<dbReference type="InterPro" id="IPR035069">
    <property type="entry name" value="TTHA1013/TTHA0281-like"/>
</dbReference>
<evidence type="ECO:0008006" key="3">
    <source>
        <dbReference type="Google" id="ProtNLM"/>
    </source>
</evidence>
<sequence length="123" mass="13450">MSSIQHVDASRYTYRVTWSAEDGEFVATCAEFPSLTWLADSQASALQGLVDLVAESVADLEDAGEIVPRPLSERAYSGKFNLRVGESLHRTLSMEAAAEHLSLNQYVVRRLTSTSCTITPQAV</sequence>
<dbReference type="InterPro" id="IPR013321">
    <property type="entry name" value="Arc_rbn_hlx_hlx"/>
</dbReference>
<dbReference type="SUPFAM" id="SSF143100">
    <property type="entry name" value="TTHA1013/TTHA0281-like"/>
    <property type="match status" value="1"/>
</dbReference>
<reference evidence="2" key="1">
    <citation type="journal article" date="2019" name="Int. J. Syst. Evol. Microbiol.">
        <title>The Global Catalogue of Microorganisms (GCM) 10K type strain sequencing project: providing services to taxonomists for standard genome sequencing and annotation.</title>
        <authorList>
            <consortium name="The Broad Institute Genomics Platform"/>
            <consortium name="The Broad Institute Genome Sequencing Center for Infectious Disease"/>
            <person name="Wu L."/>
            <person name="Ma J."/>
        </authorList>
    </citation>
    <scope>NUCLEOTIDE SEQUENCE [LARGE SCALE GENOMIC DNA]</scope>
    <source>
        <strain evidence="2">JCM 19125</strain>
    </source>
</reference>
<dbReference type="Pfam" id="PF05534">
    <property type="entry name" value="HicB"/>
    <property type="match status" value="1"/>
</dbReference>
<accession>A0ABP9FG62</accession>
<organism evidence="1 2">
    <name type="scientific">Tessaracoccus lubricantis</name>
    <dbReference type="NCBI Taxonomy" id="545543"/>
    <lineage>
        <taxon>Bacteria</taxon>
        <taxon>Bacillati</taxon>
        <taxon>Actinomycetota</taxon>
        <taxon>Actinomycetes</taxon>
        <taxon>Propionibacteriales</taxon>
        <taxon>Propionibacteriaceae</taxon>
        <taxon>Tessaracoccus</taxon>
    </lineage>
</organism>
<evidence type="ECO:0000313" key="2">
    <source>
        <dbReference type="Proteomes" id="UP001501521"/>
    </source>
</evidence>
<name>A0ABP9FG62_9ACTN</name>
<dbReference type="Proteomes" id="UP001501521">
    <property type="component" value="Unassembled WGS sequence"/>
</dbReference>
<dbReference type="SUPFAM" id="SSF47598">
    <property type="entry name" value="Ribbon-helix-helix"/>
    <property type="match status" value="1"/>
</dbReference>
<dbReference type="InterPro" id="IPR008651">
    <property type="entry name" value="Uncharacterised_HicB"/>
</dbReference>
<evidence type="ECO:0000313" key="1">
    <source>
        <dbReference type="EMBL" id="GAA4902009.1"/>
    </source>
</evidence>
<keyword evidence="2" id="KW-1185">Reference proteome</keyword>
<dbReference type="EMBL" id="BAABLV010000035">
    <property type="protein sequence ID" value="GAA4902009.1"/>
    <property type="molecule type" value="Genomic_DNA"/>
</dbReference>
<dbReference type="Gene3D" id="1.10.1220.10">
    <property type="entry name" value="Met repressor-like"/>
    <property type="match status" value="1"/>
</dbReference>
<gene>
    <name evidence="1" type="ORF">GCM10025789_20830</name>
</gene>
<dbReference type="RefSeq" id="WP_345582569.1">
    <property type="nucleotide sequence ID" value="NZ_BAABLV010000035.1"/>
</dbReference>
<dbReference type="InterPro" id="IPR010985">
    <property type="entry name" value="Ribbon_hlx_hlx"/>
</dbReference>
<proteinExistence type="predicted"/>
<comment type="caution">
    <text evidence="1">The sequence shown here is derived from an EMBL/GenBank/DDBJ whole genome shotgun (WGS) entry which is preliminary data.</text>
</comment>
<protein>
    <recommendedName>
        <fullName evidence="3">Toxin-antitoxin system HicB family antitoxin</fullName>
    </recommendedName>
</protein>